<sequence>MSDTWKAAFTRVPELLAAHVQLSFSALLLAMVICLPLAIWAARSPRVAGVALTLASLIQTIPGLALLALFYPLLLGVSAIVGGGISAFGFLPALLALTLYALLPILRNAVTGLTGVDPAVKEAADGLGMTRAQKMRLVEAPLAAPTIMAGIRTAAVWTIGAATLSTTVGQPSLGDLIFAGLQTQNWTYVLAGCLFSAALAISVDVLLGLMERAIRERRKILAWVGAAILSAGLIFACAPLLTSKDDVVVIGAKSFSEQYILARLIGERLENAGYKVRYRDGLGSAVVFGALAGGDVDIYVDYSGTIWTNQMKRSDPVPAAQMFEDIAKWTRTQHGVSMAGALGFENTYAFAVRADDAAKRAMTTLDDLARESPDLVFGTDVEFLERPEWQMVKDAYPMRFQDTRSFNPTFMYPALMSREVDVISAFSTDGRIAANGFVVLGDPKNAVPSYEALLLVSPERRNDDQFMRAVKPLVGAITVEKMREANYMVDRDQDKKTPKQAADWLGQNLENRASDNVSD</sequence>
<dbReference type="InterPro" id="IPR007210">
    <property type="entry name" value="ABC_Gly_betaine_transp_sub-bd"/>
</dbReference>
<evidence type="ECO:0000256" key="7">
    <source>
        <dbReference type="ARBA" id="ARBA00035652"/>
    </source>
</evidence>
<dbReference type="RefSeq" id="WP_168820295.1">
    <property type="nucleotide sequence ID" value="NZ_CP051217.1"/>
</dbReference>
<keyword evidence="5 8" id="KW-0472">Membrane</keyword>
<evidence type="ECO:0000256" key="8">
    <source>
        <dbReference type="RuleBase" id="RU363032"/>
    </source>
</evidence>
<keyword evidence="3 8" id="KW-0812">Transmembrane</keyword>
<dbReference type="Pfam" id="PF00528">
    <property type="entry name" value="BPD_transp_1"/>
    <property type="match status" value="1"/>
</dbReference>
<evidence type="ECO:0000256" key="9">
    <source>
        <dbReference type="SAM" id="MobiDB-lite"/>
    </source>
</evidence>
<dbReference type="KEGG" id="phao:HF685_12630"/>
<evidence type="ECO:0000256" key="4">
    <source>
        <dbReference type="ARBA" id="ARBA00022989"/>
    </source>
</evidence>
<dbReference type="PROSITE" id="PS50928">
    <property type="entry name" value="ABC_TM1"/>
    <property type="match status" value="1"/>
</dbReference>
<keyword evidence="4 8" id="KW-1133">Transmembrane helix</keyword>
<feature type="transmembrane region" description="Helical" evidence="8">
    <location>
        <begin position="142"/>
        <end position="166"/>
    </location>
</feature>
<feature type="transmembrane region" description="Helical" evidence="8">
    <location>
        <begin position="220"/>
        <end position="241"/>
    </location>
</feature>
<comment type="similarity">
    <text evidence="7">In the N-terminal section; belongs to the binding-protein-dependent transport system permease family.</text>
</comment>
<dbReference type="CDD" id="cd06261">
    <property type="entry name" value="TM_PBP2"/>
    <property type="match status" value="1"/>
</dbReference>
<evidence type="ECO:0000256" key="1">
    <source>
        <dbReference type="ARBA" id="ARBA00004651"/>
    </source>
</evidence>
<dbReference type="InterPro" id="IPR051204">
    <property type="entry name" value="ABC_transp_perm/SBD"/>
</dbReference>
<evidence type="ECO:0000313" key="11">
    <source>
        <dbReference type="EMBL" id="QJB70027.1"/>
    </source>
</evidence>
<organism evidence="11 12">
    <name type="scientific">Parasphingorhabdus halotolerans</name>
    <dbReference type="NCBI Taxonomy" id="2725558"/>
    <lineage>
        <taxon>Bacteria</taxon>
        <taxon>Pseudomonadati</taxon>
        <taxon>Pseudomonadota</taxon>
        <taxon>Alphaproteobacteria</taxon>
        <taxon>Sphingomonadales</taxon>
        <taxon>Sphingomonadaceae</taxon>
        <taxon>Parasphingorhabdus</taxon>
    </lineage>
</organism>
<evidence type="ECO:0000256" key="5">
    <source>
        <dbReference type="ARBA" id="ARBA00023136"/>
    </source>
</evidence>
<dbReference type="GO" id="GO:0031460">
    <property type="term" value="P:glycine betaine transport"/>
    <property type="evidence" value="ECO:0007669"/>
    <property type="project" value="TreeGrafter"/>
</dbReference>
<dbReference type="Gene3D" id="3.40.190.120">
    <property type="entry name" value="Osmoprotection protein (prox), domain 2"/>
    <property type="match status" value="1"/>
</dbReference>
<evidence type="ECO:0000256" key="2">
    <source>
        <dbReference type="ARBA" id="ARBA00022448"/>
    </source>
</evidence>
<feature type="transmembrane region" description="Helical" evidence="8">
    <location>
        <begin position="47"/>
        <end position="71"/>
    </location>
</feature>
<feature type="compositionally biased region" description="Polar residues" evidence="9">
    <location>
        <begin position="508"/>
        <end position="519"/>
    </location>
</feature>
<evidence type="ECO:0000256" key="3">
    <source>
        <dbReference type="ARBA" id="ARBA00022692"/>
    </source>
</evidence>
<dbReference type="InterPro" id="IPR035906">
    <property type="entry name" value="MetI-like_sf"/>
</dbReference>
<evidence type="ECO:0000256" key="6">
    <source>
        <dbReference type="ARBA" id="ARBA00035642"/>
    </source>
</evidence>
<dbReference type="SUPFAM" id="SSF53850">
    <property type="entry name" value="Periplasmic binding protein-like II"/>
    <property type="match status" value="1"/>
</dbReference>
<gene>
    <name evidence="11" type="ORF">HF685_12630</name>
</gene>
<dbReference type="Gene3D" id="3.40.190.10">
    <property type="entry name" value="Periplasmic binding protein-like II"/>
    <property type="match status" value="1"/>
</dbReference>
<dbReference type="EMBL" id="CP051217">
    <property type="protein sequence ID" value="QJB70027.1"/>
    <property type="molecule type" value="Genomic_DNA"/>
</dbReference>
<dbReference type="Proteomes" id="UP000501600">
    <property type="component" value="Chromosome"/>
</dbReference>
<dbReference type="Pfam" id="PF04069">
    <property type="entry name" value="OpuAC"/>
    <property type="match status" value="1"/>
</dbReference>
<accession>A0A6H2DPG2</accession>
<comment type="subcellular location">
    <subcellularLocation>
        <location evidence="1 8">Cell membrane</location>
        <topology evidence="1 8">Multi-pass membrane protein</topology>
    </subcellularLocation>
</comment>
<feature type="transmembrane region" description="Helical" evidence="8">
    <location>
        <begin position="186"/>
        <end position="208"/>
    </location>
</feature>
<dbReference type="GO" id="GO:0022857">
    <property type="term" value="F:transmembrane transporter activity"/>
    <property type="evidence" value="ECO:0007669"/>
    <property type="project" value="InterPro"/>
</dbReference>
<dbReference type="GO" id="GO:0043190">
    <property type="term" value="C:ATP-binding cassette (ABC) transporter complex"/>
    <property type="evidence" value="ECO:0007669"/>
    <property type="project" value="InterPro"/>
</dbReference>
<feature type="region of interest" description="Disordered" evidence="9">
    <location>
        <begin position="489"/>
        <end position="519"/>
    </location>
</feature>
<dbReference type="InterPro" id="IPR000515">
    <property type="entry name" value="MetI-like"/>
</dbReference>
<dbReference type="SUPFAM" id="SSF161098">
    <property type="entry name" value="MetI-like"/>
    <property type="match status" value="1"/>
</dbReference>
<dbReference type="PANTHER" id="PTHR30177:SF4">
    <property type="entry name" value="OSMOPROTECTANT IMPORT PERMEASE PROTEIN OSMW"/>
    <property type="match status" value="1"/>
</dbReference>
<keyword evidence="2 8" id="KW-0813">Transport</keyword>
<reference evidence="11 12" key="1">
    <citation type="submission" date="2020-04" db="EMBL/GenBank/DDBJ databases">
        <title>Genome sequence for Sphingorhabdus sp. strain M1.</title>
        <authorList>
            <person name="Park S.-J."/>
        </authorList>
    </citation>
    <scope>NUCLEOTIDE SEQUENCE [LARGE SCALE GENOMIC DNA]</scope>
    <source>
        <strain evidence="11 12">JK6</strain>
    </source>
</reference>
<comment type="similarity">
    <text evidence="8">Belongs to the binding-protein-dependent transport system permease family.</text>
</comment>
<evidence type="ECO:0000259" key="10">
    <source>
        <dbReference type="PROSITE" id="PS50928"/>
    </source>
</evidence>
<feature type="domain" description="ABC transmembrane type-1" evidence="10">
    <location>
        <begin position="16"/>
        <end position="207"/>
    </location>
</feature>
<evidence type="ECO:0000313" key="12">
    <source>
        <dbReference type="Proteomes" id="UP000501600"/>
    </source>
</evidence>
<protein>
    <submittedName>
        <fullName evidence="11">ABC transporter permease subunit</fullName>
    </submittedName>
</protein>
<keyword evidence="12" id="KW-1185">Reference proteome</keyword>
<proteinExistence type="inferred from homology"/>
<dbReference type="PANTHER" id="PTHR30177">
    <property type="entry name" value="GLYCINE BETAINE/L-PROLINE TRANSPORT SYSTEM PERMEASE PROTEIN PROW"/>
    <property type="match status" value="1"/>
</dbReference>
<comment type="similarity">
    <text evidence="6">In the C-terminal section; belongs to the OsmX family.</text>
</comment>
<name>A0A6H2DPG2_9SPHN</name>
<dbReference type="Gene3D" id="1.10.3720.10">
    <property type="entry name" value="MetI-like"/>
    <property type="match status" value="1"/>
</dbReference>
<dbReference type="AlphaFoldDB" id="A0A6H2DPG2"/>
<feature type="transmembrane region" description="Helical" evidence="8">
    <location>
        <begin position="77"/>
        <end position="103"/>
    </location>
</feature>
<feature type="transmembrane region" description="Helical" evidence="8">
    <location>
        <begin position="20"/>
        <end position="40"/>
    </location>
</feature>